<accession>A0A3P6SWM4</accession>
<dbReference type="AlphaFoldDB" id="A0A3P6SWM4"/>
<proteinExistence type="predicted"/>
<dbReference type="EMBL" id="UYRV01022720">
    <property type="protein sequence ID" value="VDK72170.1"/>
    <property type="molecule type" value="Genomic_DNA"/>
</dbReference>
<sequence length="257" mass="28464">MALSASFASIKTNSEALPPSCILPYHTGDEVDDPDDFEAQLWLGGKNITVMSCTQYGWLDQKASVADLELVYVSRFQMIETAFRTRFTSRVRDTIWSCDENGEVTVFATSLHELGRLKLPSLGAPIVSGVDDVYFSLTMYSYMIRAPEMIGTDILLLVTERQLILLRISETNSVGLLASLESPYSIKTASVVVQAASRQIWTGHSEGRISIHHLSQEDKFSFSSSLYLPDDSVTVKDIVTSRDGVNVWITYEGGEVS</sequence>
<dbReference type="Proteomes" id="UP000271889">
    <property type="component" value="Unassembled WGS sequence"/>
</dbReference>
<keyword evidence="2" id="KW-1185">Reference proteome</keyword>
<dbReference type="OrthoDB" id="10454249at2759"/>
<evidence type="ECO:0000313" key="2">
    <source>
        <dbReference type="Proteomes" id="UP000271889"/>
    </source>
</evidence>
<protein>
    <submittedName>
        <fullName evidence="1">Uncharacterized protein</fullName>
    </submittedName>
</protein>
<reference evidence="1 2" key="1">
    <citation type="submission" date="2018-11" db="EMBL/GenBank/DDBJ databases">
        <authorList>
            <consortium name="Pathogen Informatics"/>
        </authorList>
    </citation>
    <scope>NUCLEOTIDE SEQUENCE [LARGE SCALE GENOMIC DNA]</scope>
</reference>
<gene>
    <name evidence="1" type="ORF">CGOC_LOCUS6808</name>
</gene>
<evidence type="ECO:0000313" key="1">
    <source>
        <dbReference type="EMBL" id="VDK72170.1"/>
    </source>
</evidence>
<name>A0A3P6SWM4_CYLGO</name>
<organism evidence="1 2">
    <name type="scientific">Cylicostephanus goldi</name>
    <name type="common">Nematode worm</name>
    <dbReference type="NCBI Taxonomy" id="71465"/>
    <lineage>
        <taxon>Eukaryota</taxon>
        <taxon>Metazoa</taxon>
        <taxon>Ecdysozoa</taxon>
        <taxon>Nematoda</taxon>
        <taxon>Chromadorea</taxon>
        <taxon>Rhabditida</taxon>
        <taxon>Rhabditina</taxon>
        <taxon>Rhabditomorpha</taxon>
        <taxon>Strongyloidea</taxon>
        <taxon>Strongylidae</taxon>
        <taxon>Cylicostephanus</taxon>
    </lineage>
</organism>